<dbReference type="InterPro" id="IPR046348">
    <property type="entry name" value="SIS_dom_sf"/>
</dbReference>
<gene>
    <name evidence="6" type="ORF">FHR84_000387</name>
</gene>
<evidence type="ECO:0000313" key="6">
    <source>
        <dbReference type="EMBL" id="NYH77073.1"/>
    </source>
</evidence>
<evidence type="ECO:0000256" key="1">
    <source>
        <dbReference type="ARBA" id="ARBA00001031"/>
    </source>
</evidence>
<dbReference type="EMBL" id="JACBYW010000001">
    <property type="protein sequence ID" value="NYH77073.1"/>
    <property type="molecule type" value="Genomic_DNA"/>
</dbReference>
<evidence type="ECO:0000256" key="2">
    <source>
        <dbReference type="ARBA" id="ARBA00012916"/>
    </source>
</evidence>
<dbReference type="CDD" id="cd05008">
    <property type="entry name" value="SIS_GlmS_GlmD_1"/>
    <property type="match status" value="1"/>
</dbReference>
<dbReference type="GO" id="GO:0004360">
    <property type="term" value="F:glutamine-fructose-6-phosphate transaminase (isomerizing) activity"/>
    <property type="evidence" value="ECO:0007669"/>
    <property type="project" value="UniProtKB-EC"/>
</dbReference>
<dbReference type="CDD" id="cd05009">
    <property type="entry name" value="SIS_GlmS_GlmD_2"/>
    <property type="match status" value="1"/>
</dbReference>
<name>A0A852Z487_9ACTN</name>
<dbReference type="GO" id="GO:0097367">
    <property type="term" value="F:carbohydrate derivative binding"/>
    <property type="evidence" value="ECO:0007669"/>
    <property type="project" value="InterPro"/>
</dbReference>
<dbReference type="GO" id="GO:0006002">
    <property type="term" value="P:fructose 6-phosphate metabolic process"/>
    <property type="evidence" value="ECO:0007669"/>
    <property type="project" value="TreeGrafter"/>
</dbReference>
<dbReference type="EC" id="2.6.1.16" evidence="2"/>
<evidence type="ECO:0000259" key="5">
    <source>
        <dbReference type="PROSITE" id="PS51464"/>
    </source>
</evidence>
<dbReference type="PROSITE" id="PS51464">
    <property type="entry name" value="SIS"/>
    <property type="match status" value="1"/>
</dbReference>
<feature type="domain" description="SIS" evidence="5">
    <location>
        <begin position="27"/>
        <end position="164"/>
    </location>
</feature>
<sequence length="295" mass="31337">MAESFVQAEIATQPECWRQAERIAATAAEGLPEAGERVAVLGCGTSWFMAQSYAALRELSGAGVTDAFAASEFPRTRDYDRVVAITRSGTTTEVLRVLGDLDGHVATAVLTGVPDAVAGGAGHVVDLSFCDERSVVQTRFATTALALLRAHNGEDLTGVVEQAEQLLAETPESALLDAEQISFLGRGWTVGLAHEAALKIREAANGWTESYPALEYRHGPISIAEHGRATWMFGAAPDGLADEVRATGAAFVPTSADPMVELVAAQRLAVALAFRRGLDPDRPRHLNRSVVLETT</sequence>
<comment type="caution">
    <text evidence="6">The sequence shown here is derived from an EMBL/GenBank/DDBJ whole genome shotgun (WGS) entry which is preliminary data.</text>
</comment>
<organism evidence="6 7">
    <name type="scientific">Actinopolyspora biskrensis</name>
    <dbReference type="NCBI Taxonomy" id="1470178"/>
    <lineage>
        <taxon>Bacteria</taxon>
        <taxon>Bacillati</taxon>
        <taxon>Actinomycetota</taxon>
        <taxon>Actinomycetes</taxon>
        <taxon>Actinopolysporales</taxon>
        <taxon>Actinopolysporaceae</taxon>
        <taxon>Actinopolyspora</taxon>
    </lineage>
</organism>
<protein>
    <recommendedName>
        <fullName evidence="3">Glutamine--fructose-6-phosphate aminotransferase [isomerizing]</fullName>
        <ecNumber evidence="2">2.6.1.16</ecNumber>
    </recommendedName>
</protein>
<evidence type="ECO:0000256" key="3">
    <source>
        <dbReference type="ARBA" id="ARBA00016090"/>
    </source>
</evidence>
<dbReference type="AlphaFoldDB" id="A0A852Z487"/>
<dbReference type="PANTHER" id="PTHR10937">
    <property type="entry name" value="GLUCOSAMINE--FRUCTOSE-6-PHOSPHATE AMINOTRANSFERASE, ISOMERIZING"/>
    <property type="match status" value="1"/>
</dbReference>
<evidence type="ECO:0000256" key="4">
    <source>
        <dbReference type="ARBA" id="ARBA00022737"/>
    </source>
</evidence>
<dbReference type="RefSeq" id="WP_179533680.1">
    <property type="nucleotide sequence ID" value="NZ_JACBYW010000001.1"/>
</dbReference>
<dbReference type="SUPFAM" id="SSF53697">
    <property type="entry name" value="SIS domain"/>
    <property type="match status" value="1"/>
</dbReference>
<evidence type="ECO:0000313" key="7">
    <source>
        <dbReference type="Proteomes" id="UP000548304"/>
    </source>
</evidence>
<dbReference type="Proteomes" id="UP000548304">
    <property type="component" value="Unassembled WGS sequence"/>
</dbReference>
<comment type="catalytic activity">
    <reaction evidence="1">
        <text>D-fructose 6-phosphate + L-glutamine = D-glucosamine 6-phosphate + L-glutamate</text>
        <dbReference type="Rhea" id="RHEA:13237"/>
        <dbReference type="ChEBI" id="CHEBI:29985"/>
        <dbReference type="ChEBI" id="CHEBI:58359"/>
        <dbReference type="ChEBI" id="CHEBI:58725"/>
        <dbReference type="ChEBI" id="CHEBI:61527"/>
        <dbReference type="EC" id="2.6.1.16"/>
    </reaction>
</comment>
<dbReference type="InterPro" id="IPR001347">
    <property type="entry name" value="SIS_dom"/>
</dbReference>
<dbReference type="Gene3D" id="3.40.50.10490">
    <property type="entry name" value="Glucose-6-phosphate isomerase like protein, domain 1"/>
    <property type="match status" value="4"/>
</dbReference>
<dbReference type="InterPro" id="IPR035490">
    <property type="entry name" value="GlmS/FrlB_SIS"/>
</dbReference>
<dbReference type="GO" id="GO:0006047">
    <property type="term" value="P:UDP-N-acetylglucosamine metabolic process"/>
    <property type="evidence" value="ECO:0007669"/>
    <property type="project" value="TreeGrafter"/>
</dbReference>
<dbReference type="PANTHER" id="PTHR10937:SF0">
    <property type="entry name" value="GLUTAMINE--FRUCTOSE-6-PHOSPHATE TRANSAMINASE (ISOMERIZING)"/>
    <property type="match status" value="1"/>
</dbReference>
<reference evidence="6 7" key="1">
    <citation type="submission" date="2020-07" db="EMBL/GenBank/DDBJ databases">
        <title>Genomic Encyclopedia of Type Strains, Phase III (KMG-III): the genomes of soil and plant-associated and newly described type strains.</title>
        <authorList>
            <person name="Whitman W."/>
        </authorList>
    </citation>
    <scope>NUCLEOTIDE SEQUENCE [LARGE SCALE GENOMIC DNA]</scope>
    <source>
        <strain evidence="6 7">CECT 8576</strain>
    </source>
</reference>
<dbReference type="GO" id="GO:0006487">
    <property type="term" value="P:protein N-linked glycosylation"/>
    <property type="evidence" value="ECO:0007669"/>
    <property type="project" value="TreeGrafter"/>
</dbReference>
<proteinExistence type="predicted"/>
<keyword evidence="7" id="KW-1185">Reference proteome</keyword>
<accession>A0A852Z487</accession>
<keyword evidence="4" id="KW-0677">Repeat</keyword>
<dbReference type="InterPro" id="IPR035466">
    <property type="entry name" value="GlmS/AgaS_SIS"/>
</dbReference>